<reference evidence="2" key="1">
    <citation type="journal article" date="2019" name="Int. J. Syst. Evol. Microbiol.">
        <title>The Global Catalogue of Microorganisms (GCM) 10K type strain sequencing project: providing services to taxonomists for standard genome sequencing and annotation.</title>
        <authorList>
            <consortium name="The Broad Institute Genomics Platform"/>
            <consortium name="The Broad Institute Genome Sequencing Center for Infectious Disease"/>
            <person name="Wu L."/>
            <person name="Ma J."/>
        </authorList>
    </citation>
    <scope>NUCLEOTIDE SEQUENCE [LARGE SCALE GENOMIC DNA]</scope>
    <source>
        <strain evidence="2">JCM 17843</strain>
    </source>
</reference>
<keyword evidence="2" id="KW-1185">Reference proteome</keyword>
<accession>A0ABQ2LBK7</accession>
<evidence type="ECO:0000313" key="1">
    <source>
        <dbReference type="EMBL" id="GGO09513.1"/>
    </source>
</evidence>
<evidence type="ECO:0008006" key="3">
    <source>
        <dbReference type="Google" id="ProtNLM"/>
    </source>
</evidence>
<evidence type="ECO:0000313" key="2">
    <source>
        <dbReference type="Proteomes" id="UP000602381"/>
    </source>
</evidence>
<dbReference type="EMBL" id="BMOV01000003">
    <property type="protein sequence ID" value="GGO09513.1"/>
    <property type="molecule type" value="Genomic_DNA"/>
</dbReference>
<dbReference type="RefSeq" id="WP_188873603.1">
    <property type="nucleotide sequence ID" value="NZ_BMOV01000003.1"/>
</dbReference>
<comment type="caution">
    <text evidence="1">The sequence shown here is derived from an EMBL/GenBank/DDBJ whole genome shotgun (WGS) entry which is preliminary data.</text>
</comment>
<proteinExistence type="predicted"/>
<name>A0ABQ2LBK7_9PROT</name>
<organism evidence="1 2">
    <name type="scientific">Iodidimonas muriae</name>
    <dbReference type="NCBI Taxonomy" id="261467"/>
    <lineage>
        <taxon>Bacteria</taxon>
        <taxon>Pseudomonadati</taxon>
        <taxon>Pseudomonadota</taxon>
        <taxon>Alphaproteobacteria</taxon>
        <taxon>Iodidimonadales</taxon>
        <taxon>Iodidimonadaceae</taxon>
        <taxon>Iodidimonas</taxon>
    </lineage>
</organism>
<dbReference type="Proteomes" id="UP000602381">
    <property type="component" value="Unassembled WGS sequence"/>
</dbReference>
<sequence length="360" mass="41707">MQENLTKPDYRVRLFLSVDLTGSTQFKSQEGKTNFDWLKIFQRFYGEFPCEFAKNYSKICEDITEICDLERKSAPKVWKTIGDEILFVNRINSITHLGACITAFSKTLIDFGTEINSAHSLNTKGNGWIAAFPHPNCSIKLSRDNLEDPLSGKNDILTEEFEKQVDENPHEFDFLGKGIDGGFRISRNATIDTFTISPALALLLCQAKRNKDTTKFNCDLYFHEMQQLKGVVNNNPYPIISIDTNRDNRKKEINELQSNLLGSPKNTDNDRLQKYLEKYIDYHGIEKPQLRLFSSKSKISYPEHYHNYIEKWELEKEKIQKAEKNEEESIGIDMSESNTKVMTKELIQILLESFKIDRKD</sequence>
<gene>
    <name evidence="1" type="ORF">GCM10007972_11100</name>
</gene>
<protein>
    <recommendedName>
        <fullName evidence="3">Guanylate cyclase domain-containing protein</fullName>
    </recommendedName>
</protein>